<feature type="transmembrane region" description="Helical" evidence="2">
    <location>
        <begin position="110"/>
        <end position="129"/>
    </location>
</feature>
<feature type="signal peptide" evidence="3">
    <location>
        <begin position="1"/>
        <end position="20"/>
    </location>
</feature>
<feature type="compositionally biased region" description="Basic and acidic residues" evidence="1">
    <location>
        <begin position="182"/>
        <end position="198"/>
    </location>
</feature>
<dbReference type="AlphaFoldDB" id="A0A7S1KDR8"/>
<evidence type="ECO:0000256" key="3">
    <source>
        <dbReference type="SAM" id="SignalP"/>
    </source>
</evidence>
<evidence type="ECO:0000256" key="1">
    <source>
        <dbReference type="SAM" id="MobiDB-lite"/>
    </source>
</evidence>
<evidence type="ECO:0000256" key="2">
    <source>
        <dbReference type="SAM" id="Phobius"/>
    </source>
</evidence>
<feature type="region of interest" description="Disordered" evidence="1">
    <location>
        <begin position="172"/>
        <end position="198"/>
    </location>
</feature>
<keyword evidence="3" id="KW-0732">Signal</keyword>
<dbReference type="EMBL" id="HBGB01044190">
    <property type="protein sequence ID" value="CAD9070939.1"/>
    <property type="molecule type" value="Transcribed_RNA"/>
</dbReference>
<keyword evidence="2" id="KW-1133">Transmembrane helix</keyword>
<reference evidence="4" key="1">
    <citation type="submission" date="2021-01" db="EMBL/GenBank/DDBJ databases">
        <authorList>
            <person name="Corre E."/>
            <person name="Pelletier E."/>
            <person name="Niang G."/>
            <person name="Scheremetjew M."/>
            <person name="Finn R."/>
            <person name="Kale V."/>
            <person name="Holt S."/>
            <person name="Cochrane G."/>
            <person name="Meng A."/>
            <person name="Brown T."/>
            <person name="Cohen L."/>
        </authorList>
    </citation>
    <scope>NUCLEOTIDE SEQUENCE</scope>
    <source>
        <strain evidence="4">CCMP3346</strain>
    </source>
</reference>
<evidence type="ECO:0000313" key="4">
    <source>
        <dbReference type="EMBL" id="CAD9070939.1"/>
    </source>
</evidence>
<keyword evidence="2" id="KW-0472">Membrane</keyword>
<feature type="chain" id="PRO_5031091442" evidence="3">
    <location>
        <begin position="21"/>
        <end position="198"/>
    </location>
</feature>
<sequence>MRILVVLTTLVLWGLGSVSTAFVKSSAVSHASQPLRRRAAASIPPLTHTSMHLVPEHLDSTDLAHLGAHFGDTAFSSHPLSDFYTTLQVAAADADAPKTSPEVARIYRNIFVWSIGLPIALVIATLALTRVAADSVGKWGPAAVAQSEEARNEAARAEASLIRKAKETDQTTRMPLGLGVGGERDVKRRERAGDELNF</sequence>
<keyword evidence="2" id="KW-0812">Transmembrane</keyword>
<accession>A0A7S1KDR8</accession>
<proteinExistence type="predicted"/>
<gene>
    <name evidence="4" type="ORF">VBRA1451_LOCUS26021</name>
</gene>
<organism evidence="4">
    <name type="scientific">Vitrella brassicaformis</name>
    <dbReference type="NCBI Taxonomy" id="1169539"/>
    <lineage>
        <taxon>Eukaryota</taxon>
        <taxon>Sar</taxon>
        <taxon>Alveolata</taxon>
        <taxon>Colpodellida</taxon>
        <taxon>Vitrellaceae</taxon>
        <taxon>Vitrella</taxon>
    </lineage>
</organism>
<name>A0A7S1KDR8_9ALVE</name>
<protein>
    <submittedName>
        <fullName evidence="4">Uncharacterized protein</fullName>
    </submittedName>
</protein>